<keyword evidence="4" id="KW-0997">Cell inner membrane</keyword>
<evidence type="ECO:0000313" key="10">
    <source>
        <dbReference type="EMBL" id="QGG81147.1"/>
    </source>
</evidence>
<keyword evidence="7 9" id="KW-0472">Membrane</keyword>
<evidence type="ECO:0000256" key="8">
    <source>
        <dbReference type="ARBA" id="ARBA00035655"/>
    </source>
</evidence>
<reference evidence="10 11" key="1">
    <citation type="submission" date="2019-11" db="EMBL/GenBank/DDBJ databases">
        <authorList>
            <person name="Khan S.A."/>
            <person name="Jeon C.O."/>
            <person name="Chun B.H."/>
        </authorList>
    </citation>
    <scope>NUCLEOTIDE SEQUENCE [LARGE SCALE GENOMIC DNA]</scope>
    <source>
        <strain evidence="10 11">IMCC 1097</strain>
    </source>
</reference>
<comment type="subcellular location">
    <subcellularLocation>
        <location evidence="1">Cell inner membrane</location>
        <topology evidence="1">Multi-pass membrane protein</topology>
    </subcellularLocation>
</comment>
<dbReference type="Pfam" id="PF04143">
    <property type="entry name" value="Sulf_transp"/>
    <property type="match status" value="1"/>
</dbReference>
<protein>
    <submittedName>
        <fullName evidence="10">YeeE/YedE family protein</fullName>
    </submittedName>
</protein>
<feature type="transmembrane region" description="Helical" evidence="9">
    <location>
        <begin position="12"/>
        <end position="38"/>
    </location>
</feature>
<comment type="similarity">
    <text evidence="8">Belongs to the TsuA/YedE (TC 9.B.102) family.</text>
</comment>
<evidence type="ECO:0000256" key="6">
    <source>
        <dbReference type="ARBA" id="ARBA00022989"/>
    </source>
</evidence>
<name>A0A5Q2QGM9_9GAMM</name>
<dbReference type="PANTHER" id="PTHR30574">
    <property type="entry name" value="INNER MEMBRANE PROTEIN YEDE"/>
    <property type="match status" value="1"/>
</dbReference>
<evidence type="ECO:0000256" key="3">
    <source>
        <dbReference type="ARBA" id="ARBA00022475"/>
    </source>
</evidence>
<evidence type="ECO:0000256" key="7">
    <source>
        <dbReference type="ARBA" id="ARBA00023136"/>
    </source>
</evidence>
<sequence length="142" mass="14256">MTEFTPGLSALGGAIIGLSAALGFVGLGKVTGVSGIVGRALGGDFGFGRWGLMFLIGLIAAPLLIMASGWVDHGFDAAPSWAIVVAGLMVGWGTRMGSGCTSGHGICGISRFSIRSIVATLTFVGSGVVTVFVVKHLMGVSL</sequence>
<feature type="transmembrane region" description="Helical" evidence="9">
    <location>
        <begin position="50"/>
        <end position="71"/>
    </location>
</feature>
<dbReference type="PANTHER" id="PTHR30574:SF1">
    <property type="entry name" value="SULPHUR TRANSPORT DOMAIN-CONTAINING PROTEIN"/>
    <property type="match status" value="1"/>
</dbReference>
<dbReference type="KEGG" id="llp:GH975_11465"/>
<evidence type="ECO:0000256" key="4">
    <source>
        <dbReference type="ARBA" id="ARBA00022519"/>
    </source>
</evidence>
<dbReference type="GO" id="GO:0005886">
    <property type="term" value="C:plasma membrane"/>
    <property type="evidence" value="ECO:0007669"/>
    <property type="project" value="UniProtKB-SubCell"/>
</dbReference>
<evidence type="ECO:0000256" key="5">
    <source>
        <dbReference type="ARBA" id="ARBA00022692"/>
    </source>
</evidence>
<dbReference type="EMBL" id="CP045871">
    <property type="protein sequence ID" value="QGG81147.1"/>
    <property type="molecule type" value="Genomic_DNA"/>
</dbReference>
<keyword evidence="2" id="KW-0813">Transport</keyword>
<gene>
    <name evidence="10" type="ORF">GH975_11465</name>
</gene>
<evidence type="ECO:0000313" key="11">
    <source>
        <dbReference type="Proteomes" id="UP000388235"/>
    </source>
</evidence>
<accession>A0A5Q2QGM9</accession>
<proteinExistence type="inferred from homology"/>
<keyword evidence="6 9" id="KW-1133">Transmembrane helix</keyword>
<organism evidence="10 11">
    <name type="scientific">Litorivicinus lipolyticus</name>
    <dbReference type="NCBI Taxonomy" id="418701"/>
    <lineage>
        <taxon>Bacteria</taxon>
        <taxon>Pseudomonadati</taxon>
        <taxon>Pseudomonadota</taxon>
        <taxon>Gammaproteobacteria</taxon>
        <taxon>Oceanospirillales</taxon>
        <taxon>Litorivicinaceae</taxon>
        <taxon>Litorivicinus</taxon>
    </lineage>
</organism>
<dbReference type="Proteomes" id="UP000388235">
    <property type="component" value="Chromosome"/>
</dbReference>
<keyword evidence="3" id="KW-1003">Cell membrane</keyword>
<dbReference type="AlphaFoldDB" id="A0A5Q2QGM9"/>
<dbReference type="RefSeq" id="WP_153714650.1">
    <property type="nucleotide sequence ID" value="NZ_CP045871.1"/>
</dbReference>
<feature type="transmembrane region" description="Helical" evidence="9">
    <location>
        <begin position="114"/>
        <end position="134"/>
    </location>
</feature>
<evidence type="ECO:0000256" key="1">
    <source>
        <dbReference type="ARBA" id="ARBA00004429"/>
    </source>
</evidence>
<evidence type="ECO:0000256" key="9">
    <source>
        <dbReference type="SAM" id="Phobius"/>
    </source>
</evidence>
<dbReference type="OrthoDB" id="9814020at2"/>
<keyword evidence="11" id="KW-1185">Reference proteome</keyword>
<keyword evidence="5 9" id="KW-0812">Transmembrane</keyword>
<dbReference type="InterPro" id="IPR007272">
    <property type="entry name" value="Sulf_transp_TsuA/YedE"/>
</dbReference>
<feature type="transmembrane region" description="Helical" evidence="9">
    <location>
        <begin position="77"/>
        <end position="94"/>
    </location>
</feature>
<evidence type="ECO:0000256" key="2">
    <source>
        <dbReference type="ARBA" id="ARBA00022448"/>
    </source>
</evidence>